<protein>
    <submittedName>
        <fullName evidence="1">Uncharacterized protein</fullName>
    </submittedName>
</protein>
<comment type="caution">
    <text evidence="1">The sequence shown here is derived from an EMBL/GenBank/DDBJ whole genome shotgun (WGS) entry which is preliminary data.</text>
</comment>
<dbReference type="AlphaFoldDB" id="A0A2P5CHQ6"/>
<evidence type="ECO:0000313" key="1">
    <source>
        <dbReference type="EMBL" id="PON60564.1"/>
    </source>
</evidence>
<gene>
    <name evidence="1" type="ORF">PanWU01x14_151760</name>
</gene>
<accession>A0A2P5CHQ6</accession>
<dbReference type="Proteomes" id="UP000237105">
    <property type="component" value="Unassembled WGS sequence"/>
</dbReference>
<proteinExistence type="predicted"/>
<evidence type="ECO:0000313" key="2">
    <source>
        <dbReference type="Proteomes" id="UP000237105"/>
    </source>
</evidence>
<keyword evidence="2" id="KW-1185">Reference proteome</keyword>
<sequence length="106" mass="12288">MEAGTEKCQGKINMGAKHWKNTNIVQQLHIKTRSLFLPDTFFFCLKKFLSDTYHGNLIQIMIFQVSSCNPMENQGKGGIYIYVNPVFKRNIWEISFSPYMTSGQEE</sequence>
<reference evidence="2" key="1">
    <citation type="submission" date="2016-06" db="EMBL/GenBank/DDBJ databases">
        <title>Parallel loss of symbiosis genes in relatives of nitrogen-fixing non-legume Parasponia.</title>
        <authorList>
            <person name="Van Velzen R."/>
            <person name="Holmer R."/>
            <person name="Bu F."/>
            <person name="Rutten L."/>
            <person name="Van Zeijl A."/>
            <person name="Liu W."/>
            <person name="Santuari L."/>
            <person name="Cao Q."/>
            <person name="Sharma T."/>
            <person name="Shen D."/>
            <person name="Roswanjaya Y."/>
            <person name="Wardhani T."/>
            <person name="Kalhor M.S."/>
            <person name="Jansen J."/>
            <person name="Van den Hoogen J."/>
            <person name="Gungor B."/>
            <person name="Hartog M."/>
            <person name="Hontelez J."/>
            <person name="Verver J."/>
            <person name="Yang W.-C."/>
            <person name="Schijlen E."/>
            <person name="Repin R."/>
            <person name="Schilthuizen M."/>
            <person name="Schranz E."/>
            <person name="Heidstra R."/>
            <person name="Miyata K."/>
            <person name="Fedorova E."/>
            <person name="Kohlen W."/>
            <person name="Bisseling T."/>
            <person name="Smit S."/>
            <person name="Geurts R."/>
        </authorList>
    </citation>
    <scope>NUCLEOTIDE SEQUENCE [LARGE SCALE GENOMIC DNA]</scope>
    <source>
        <strain evidence="2">cv. WU1-14</strain>
    </source>
</reference>
<dbReference type="EMBL" id="JXTB01000129">
    <property type="protein sequence ID" value="PON60564.1"/>
    <property type="molecule type" value="Genomic_DNA"/>
</dbReference>
<name>A0A2P5CHQ6_PARAD</name>
<dbReference type="OrthoDB" id="10380391at2759"/>
<feature type="non-terminal residue" evidence="1">
    <location>
        <position position="106"/>
    </location>
</feature>
<organism evidence="1 2">
    <name type="scientific">Parasponia andersonii</name>
    <name type="common">Sponia andersonii</name>
    <dbReference type="NCBI Taxonomy" id="3476"/>
    <lineage>
        <taxon>Eukaryota</taxon>
        <taxon>Viridiplantae</taxon>
        <taxon>Streptophyta</taxon>
        <taxon>Embryophyta</taxon>
        <taxon>Tracheophyta</taxon>
        <taxon>Spermatophyta</taxon>
        <taxon>Magnoliopsida</taxon>
        <taxon>eudicotyledons</taxon>
        <taxon>Gunneridae</taxon>
        <taxon>Pentapetalae</taxon>
        <taxon>rosids</taxon>
        <taxon>fabids</taxon>
        <taxon>Rosales</taxon>
        <taxon>Cannabaceae</taxon>
        <taxon>Parasponia</taxon>
    </lineage>
</organism>